<protein>
    <submittedName>
        <fullName evidence="1">Uncharacterized protein</fullName>
    </submittedName>
</protein>
<accession>A0AAD2H597</accession>
<organism evidence="1 2">
    <name type="scientific">Mycena citricolor</name>
    <dbReference type="NCBI Taxonomy" id="2018698"/>
    <lineage>
        <taxon>Eukaryota</taxon>
        <taxon>Fungi</taxon>
        <taxon>Dikarya</taxon>
        <taxon>Basidiomycota</taxon>
        <taxon>Agaricomycotina</taxon>
        <taxon>Agaricomycetes</taxon>
        <taxon>Agaricomycetidae</taxon>
        <taxon>Agaricales</taxon>
        <taxon>Marasmiineae</taxon>
        <taxon>Mycenaceae</taxon>
        <taxon>Mycena</taxon>
    </lineage>
</organism>
<evidence type="ECO:0000313" key="2">
    <source>
        <dbReference type="Proteomes" id="UP001295794"/>
    </source>
</evidence>
<sequence length="96" mass="10878">RRPCAVQHSHNIWAICTFDLRRHYSVFTSVRLSSSARSAGSWLCRNILSSNSRSNRIVSLPELLDSATYKLNRLRPPDGGVAMSMMTRPKVCPCER</sequence>
<dbReference type="Proteomes" id="UP001295794">
    <property type="component" value="Unassembled WGS sequence"/>
</dbReference>
<dbReference type="EMBL" id="CAVNYO010000160">
    <property type="protein sequence ID" value="CAK5270194.1"/>
    <property type="molecule type" value="Genomic_DNA"/>
</dbReference>
<proteinExistence type="predicted"/>
<gene>
    <name evidence="1" type="ORF">MYCIT1_LOCUS14398</name>
</gene>
<comment type="caution">
    <text evidence="1">The sequence shown here is derived from an EMBL/GenBank/DDBJ whole genome shotgun (WGS) entry which is preliminary data.</text>
</comment>
<keyword evidence="2" id="KW-1185">Reference proteome</keyword>
<dbReference type="AlphaFoldDB" id="A0AAD2H597"/>
<reference evidence="1" key="1">
    <citation type="submission" date="2023-11" db="EMBL/GenBank/DDBJ databases">
        <authorList>
            <person name="De Vega J J."/>
            <person name="De Vega J J."/>
        </authorList>
    </citation>
    <scope>NUCLEOTIDE SEQUENCE</scope>
</reference>
<name>A0AAD2H597_9AGAR</name>
<feature type="non-terminal residue" evidence="1">
    <location>
        <position position="1"/>
    </location>
</feature>
<evidence type="ECO:0000313" key="1">
    <source>
        <dbReference type="EMBL" id="CAK5270194.1"/>
    </source>
</evidence>